<dbReference type="RefSeq" id="WP_054532763.1">
    <property type="nucleotide sequence ID" value="NZ_LGKP01000005.1"/>
</dbReference>
<dbReference type="EMBL" id="LGKP01000005">
    <property type="protein sequence ID" value="KPL91465.1"/>
    <property type="molecule type" value="Genomic_DNA"/>
</dbReference>
<dbReference type="AlphaFoldDB" id="A0A0P6YLG4"/>
<evidence type="ECO:0000313" key="1">
    <source>
        <dbReference type="EMBL" id="KPL91465.1"/>
    </source>
</evidence>
<gene>
    <name evidence="1" type="ORF">SE18_02105</name>
</gene>
<dbReference type="Proteomes" id="UP000050277">
    <property type="component" value="Unassembled WGS sequence"/>
</dbReference>
<evidence type="ECO:0000313" key="2">
    <source>
        <dbReference type="Proteomes" id="UP000050277"/>
    </source>
</evidence>
<keyword evidence="2" id="KW-1185">Reference proteome</keyword>
<comment type="caution">
    <text evidence="1">The sequence shown here is derived from an EMBL/GenBank/DDBJ whole genome shotgun (WGS) entry which is preliminary data.</text>
</comment>
<reference evidence="1 2" key="1">
    <citation type="submission" date="2015-07" db="EMBL/GenBank/DDBJ databases">
        <title>Whole genome sequence of Herpetosiphon geysericola DSM 7119.</title>
        <authorList>
            <person name="Hemp J."/>
            <person name="Ward L.M."/>
            <person name="Pace L.A."/>
            <person name="Fischer W.W."/>
        </authorList>
    </citation>
    <scope>NUCLEOTIDE SEQUENCE [LARGE SCALE GENOMIC DNA]</scope>
    <source>
        <strain evidence="1 2">DSM 7119</strain>
    </source>
</reference>
<proteinExistence type="predicted"/>
<sequence>MNYVFVLLLAVVLLQGCDSAPQSSIPQESVLATATIMQAKLLPSATSVQATLAQPTPTEEEWYEYRGCETLDHPVYPQRLLYPDYSDLLQTETPTDLAAIRHTTFSSSATAATILAWYREQALAAAWQEEQFSATTSTYSYTANGVCGPAFGMTITVTDDAAGSTVSMTREISGPFSVKNWPQD</sequence>
<accession>A0A0P6YLG4</accession>
<organism evidence="1 2">
    <name type="scientific">Herpetosiphon geysericola</name>
    <dbReference type="NCBI Taxonomy" id="70996"/>
    <lineage>
        <taxon>Bacteria</taxon>
        <taxon>Bacillati</taxon>
        <taxon>Chloroflexota</taxon>
        <taxon>Chloroflexia</taxon>
        <taxon>Herpetosiphonales</taxon>
        <taxon>Herpetosiphonaceae</taxon>
        <taxon>Herpetosiphon</taxon>
    </lineage>
</organism>
<protein>
    <submittedName>
        <fullName evidence="1">Uncharacterized protein</fullName>
    </submittedName>
</protein>
<dbReference type="OrthoDB" id="170481at2"/>
<name>A0A0P6YLG4_9CHLR</name>